<dbReference type="OMA" id="SIFYAHT"/>
<proteinExistence type="inferred from homology"/>
<keyword evidence="4" id="KW-0339">Growth factor</keyword>
<dbReference type="Gene3D" id="2.10.90.10">
    <property type="entry name" value="Cystine-knot cytokines"/>
    <property type="match status" value="1"/>
</dbReference>
<dbReference type="KEGG" id="epa:110244282"/>
<keyword evidence="6" id="KW-0732">Signal</keyword>
<evidence type="ECO:0000256" key="6">
    <source>
        <dbReference type="SAM" id="SignalP"/>
    </source>
</evidence>
<evidence type="ECO:0000256" key="4">
    <source>
        <dbReference type="RuleBase" id="RU000354"/>
    </source>
</evidence>
<dbReference type="GeneID" id="110244282"/>
<dbReference type="RefSeq" id="XP_020906144.1">
    <property type="nucleotide sequence ID" value="XM_021050485.2"/>
</dbReference>
<name>A0A913XL60_EXADI</name>
<feature type="chain" id="PRO_5036827167" description="TGF-beta family profile domain-containing protein" evidence="6">
    <location>
        <begin position="18"/>
        <end position="396"/>
    </location>
</feature>
<feature type="region of interest" description="Disordered" evidence="5">
    <location>
        <begin position="37"/>
        <end position="61"/>
    </location>
</feature>
<evidence type="ECO:0000256" key="5">
    <source>
        <dbReference type="SAM" id="MobiDB-lite"/>
    </source>
</evidence>
<dbReference type="AlphaFoldDB" id="A0A913XL60"/>
<dbReference type="InterPro" id="IPR015615">
    <property type="entry name" value="TGF-beta-rel"/>
</dbReference>
<dbReference type="GO" id="GO:0005615">
    <property type="term" value="C:extracellular space"/>
    <property type="evidence" value="ECO:0007669"/>
    <property type="project" value="TreeGrafter"/>
</dbReference>
<evidence type="ECO:0000256" key="2">
    <source>
        <dbReference type="ARBA" id="ARBA00006656"/>
    </source>
</evidence>
<dbReference type="Gene3D" id="2.60.120.970">
    <property type="match status" value="1"/>
</dbReference>
<dbReference type="SMART" id="SM00204">
    <property type="entry name" value="TGFB"/>
    <property type="match status" value="1"/>
</dbReference>
<dbReference type="PANTHER" id="PTHR11848:SF309">
    <property type="entry name" value="INHIBIN BETA CHAIN"/>
    <property type="match status" value="1"/>
</dbReference>
<evidence type="ECO:0000256" key="1">
    <source>
        <dbReference type="ARBA" id="ARBA00004613"/>
    </source>
</evidence>
<dbReference type="PROSITE" id="PS51362">
    <property type="entry name" value="TGF_BETA_2"/>
    <property type="match status" value="1"/>
</dbReference>
<reference evidence="8" key="1">
    <citation type="submission" date="2022-11" db="UniProtKB">
        <authorList>
            <consortium name="EnsemblMetazoa"/>
        </authorList>
    </citation>
    <scope>IDENTIFICATION</scope>
</reference>
<dbReference type="PRINTS" id="PR00669">
    <property type="entry name" value="INHIBINA"/>
</dbReference>
<dbReference type="Proteomes" id="UP000887567">
    <property type="component" value="Unplaced"/>
</dbReference>
<dbReference type="Pfam" id="PF00019">
    <property type="entry name" value="TGF_beta"/>
    <property type="match status" value="1"/>
</dbReference>
<dbReference type="GO" id="GO:0008083">
    <property type="term" value="F:growth factor activity"/>
    <property type="evidence" value="ECO:0007669"/>
    <property type="project" value="UniProtKB-KW"/>
</dbReference>
<protein>
    <recommendedName>
        <fullName evidence="7">TGF-beta family profile domain-containing protein</fullName>
    </recommendedName>
</protein>
<dbReference type="OrthoDB" id="5948587at2759"/>
<evidence type="ECO:0000256" key="3">
    <source>
        <dbReference type="ARBA" id="ARBA00022525"/>
    </source>
</evidence>
<comment type="subcellular location">
    <subcellularLocation>
        <location evidence="1">Secreted</location>
    </subcellularLocation>
</comment>
<evidence type="ECO:0000313" key="9">
    <source>
        <dbReference type="Proteomes" id="UP000887567"/>
    </source>
</evidence>
<feature type="domain" description="TGF-beta family profile" evidence="7">
    <location>
        <begin position="284"/>
        <end position="396"/>
    </location>
</feature>
<organism evidence="8 9">
    <name type="scientific">Exaiptasia diaphana</name>
    <name type="common">Tropical sea anemone</name>
    <name type="synonym">Aiptasia pulchella</name>
    <dbReference type="NCBI Taxonomy" id="2652724"/>
    <lineage>
        <taxon>Eukaryota</taxon>
        <taxon>Metazoa</taxon>
        <taxon>Cnidaria</taxon>
        <taxon>Anthozoa</taxon>
        <taxon>Hexacorallia</taxon>
        <taxon>Actiniaria</taxon>
        <taxon>Aiptasiidae</taxon>
        <taxon>Exaiptasia</taxon>
    </lineage>
</organism>
<sequence>MLPGMVLVLLATAQGLAPPLQKTATVIPQDANITVDSYPQNRSIPERSPDKVIPNSDNRRAGCSNCGRNTLPSKAAMEYRIRLDVIKQQILQGLQMSEPPKIKRRDFNVPPPLLKKFQEAKDRQRQIDEQPPEIKTEVVLLGSKVSQPRRSKLFAIARKLKFEFHVSYKVYITKVHSATLWLYLPKSRRRQSKTTVTIKEANNDVENLVKEINEKDGEWVSIEIQKIVKSWKRRALSEDIREMNQNKTLEITCSNCENLNEEAIGSNSTARPFIVIDVVSVMARKKRSINCRPGIRSCCLQELYVSFADMGWDNWILIPEGLNVNYCTGSCFGHILPVYSHSGLLQKVALQKGRKDMAPCCSPTKLAPLSILYFDPYENIFQQDIENMTALRCGCS</sequence>
<evidence type="ECO:0000313" key="8">
    <source>
        <dbReference type="EnsemblMetazoa" id="XP_020906144.1"/>
    </source>
</evidence>
<dbReference type="PANTHER" id="PTHR11848">
    <property type="entry name" value="TGF-BETA FAMILY"/>
    <property type="match status" value="1"/>
</dbReference>
<dbReference type="SUPFAM" id="SSF57501">
    <property type="entry name" value="Cystine-knot cytokines"/>
    <property type="match status" value="1"/>
</dbReference>
<comment type="similarity">
    <text evidence="2 4">Belongs to the TGF-beta family.</text>
</comment>
<dbReference type="InterPro" id="IPR001839">
    <property type="entry name" value="TGF-b_C"/>
</dbReference>
<keyword evidence="3" id="KW-0964">Secreted</keyword>
<dbReference type="GO" id="GO:0005125">
    <property type="term" value="F:cytokine activity"/>
    <property type="evidence" value="ECO:0007669"/>
    <property type="project" value="TreeGrafter"/>
</dbReference>
<accession>A0A913XL60</accession>
<dbReference type="InterPro" id="IPR029034">
    <property type="entry name" value="Cystine-knot_cytokine"/>
</dbReference>
<dbReference type="CDD" id="cd13752">
    <property type="entry name" value="TGF_beta_INHB"/>
    <property type="match status" value="1"/>
</dbReference>
<keyword evidence="9" id="KW-1185">Reference proteome</keyword>
<evidence type="ECO:0000259" key="7">
    <source>
        <dbReference type="PROSITE" id="PS51362"/>
    </source>
</evidence>
<feature type="signal peptide" evidence="6">
    <location>
        <begin position="1"/>
        <end position="17"/>
    </location>
</feature>
<dbReference type="EnsemblMetazoa" id="XM_021050485.2">
    <property type="protein sequence ID" value="XP_020906144.1"/>
    <property type="gene ID" value="LOC110244282"/>
</dbReference>